<dbReference type="InterPro" id="IPR014729">
    <property type="entry name" value="Rossmann-like_a/b/a_fold"/>
</dbReference>
<evidence type="ECO:0000256" key="7">
    <source>
        <dbReference type="ARBA" id="ARBA00068674"/>
    </source>
</evidence>
<feature type="binding site" evidence="9">
    <location>
        <begin position="236"/>
        <end position="237"/>
    </location>
    <ligand>
        <name>FAD</name>
        <dbReference type="ChEBI" id="CHEBI:57692"/>
    </ligand>
</feature>
<accession>A0A532UW64</accession>
<evidence type="ECO:0000256" key="8">
    <source>
        <dbReference type="ARBA" id="ARBA00079299"/>
    </source>
</evidence>
<dbReference type="InterPro" id="IPR014731">
    <property type="entry name" value="ETF_asu_C"/>
</dbReference>
<dbReference type="Proteomes" id="UP000319619">
    <property type="component" value="Unassembled WGS sequence"/>
</dbReference>
<feature type="domain" description="Electron transfer flavoprotein alpha/beta-subunit N-terminal" evidence="10">
    <location>
        <begin position="3"/>
        <end position="187"/>
    </location>
</feature>
<keyword evidence="4 9" id="KW-0274">FAD</keyword>
<dbReference type="PANTHER" id="PTHR43153:SF1">
    <property type="entry name" value="ELECTRON TRANSFER FLAVOPROTEIN SUBUNIT ALPHA, MITOCHONDRIAL"/>
    <property type="match status" value="1"/>
</dbReference>
<feature type="binding site" evidence="9">
    <location>
        <begin position="267"/>
        <end position="274"/>
    </location>
    <ligand>
        <name>FAD</name>
        <dbReference type="ChEBI" id="CHEBI:57692"/>
    </ligand>
</feature>
<comment type="cofactor">
    <cofactor evidence="9">
        <name>FAD</name>
        <dbReference type="ChEBI" id="CHEBI:57692"/>
    </cofactor>
    <text evidence="9">Binds 1 FAD per dimer.</text>
</comment>
<dbReference type="GO" id="GO:0009055">
    <property type="term" value="F:electron transfer activity"/>
    <property type="evidence" value="ECO:0007669"/>
    <property type="project" value="InterPro"/>
</dbReference>
<sequence>MKVLVFAEQRAGEFRKAAIEAICAARRLDGDGEVVAVVIGKGIADKAGQLAAYGADKILSIEHDLLDLYSTDGYTTSLQKAVESENPDAVLLAATAMGRDLAPRLGARLDVPVLADVTELSWVDGNLQAVRPVYAGKLMMTVKSNKTPGIATTRPKAFLASEPDQGKTASVTSFDVSLSEDDLKAKVKQIQSEAEGMIELTEADFIVSGGRGMKAAENFTVLEDLAKVLNAAIGASRAAVDSGWRTHSEQVGQTGKVVAPTLYIACGISGAIQHLAGMTSSKVIIAINKDPDAPIFKIADYGIVGDAMEVVPALTEAIKAAK</sequence>
<gene>
    <name evidence="11" type="ORF">CEE37_11420</name>
</gene>
<evidence type="ECO:0000256" key="2">
    <source>
        <dbReference type="ARBA" id="ARBA00022448"/>
    </source>
</evidence>
<dbReference type="AlphaFoldDB" id="A0A532UW64"/>
<feature type="binding site" evidence="9">
    <location>
        <position position="288"/>
    </location>
    <ligand>
        <name>FAD</name>
        <dbReference type="ChEBI" id="CHEBI:57692"/>
    </ligand>
</feature>
<dbReference type="InterPro" id="IPR001308">
    <property type="entry name" value="ETF_a/FixB"/>
</dbReference>
<evidence type="ECO:0000259" key="10">
    <source>
        <dbReference type="SMART" id="SM00893"/>
    </source>
</evidence>
<evidence type="ECO:0000256" key="9">
    <source>
        <dbReference type="PIRSR" id="PIRSR000089-1"/>
    </source>
</evidence>
<dbReference type="InterPro" id="IPR033947">
    <property type="entry name" value="ETF_alpha_N"/>
</dbReference>
<keyword evidence="2" id="KW-0813">Transport</keyword>
<evidence type="ECO:0000256" key="1">
    <source>
        <dbReference type="ARBA" id="ARBA00005817"/>
    </source>
</evidence>
<evidence type="ECO:0000313" key="11">
    <source>
        <dbReference type="EMBL" id="TKJ39027.1"/>
    </source>
</evidence>
<dbReference type="Gene3D" id="3.40.50.620">
    <property type="entry name" value="HUPs"/>
    <property type="match status" value="1"/>
</dbReference>
<dbReference type="Pfam" id="PF01012">
    <property type="entry name" value="ETF"/>
    <property type="match status" value="1"/>
</dbReference>
<dbReference type="PANTHER" id="PTHR43153">
    <property type="entry name" value="ELECTRON TRANSFER FLAVOPROTEIN ALPHA"/>
    <property type="match status" value="1"/>
</dbReference>
<evidence type="ECO:0000256" key="5">
    <source>
        <dbReference type="ARBA" id="ARBA00022982"/>
    </source>
</evidence>
<dbReference type="InterPro" id="IPR029035">
    <property type="entry name" value="DHS-like_NAD/FAD-binding_dom"/>
</dbReference>
<keyword evidence="5" id="KW-0249">Electron transport</keyword>
<dbReference type="EMBL" id="NJBN01000008">
    <property type="protein sequence ID" value="TKJ39027.1"/>
    <property type="molecule type" value="Genomic_DNA"/>
</dbReference>
<dbReference type="InterPro" id="IPR014730">
    <property type="entry name" value="ETF_a/b_N"/>
</dbReference>
<comment type="caution">
    <text evidence="11">The sequence shown here is derived from an EMBL/GenBank/DDBJ whole genome shotgun (WGS) entry which is preliminary data.</text>
</comment>
<dbReference type="Gene3D" id="3.40.50.1220">
    <property type="entry name" value="TPP-binding domain"/>
    <property type="match status" value="1"/>
</dbReference>
<keyword evidence="3" id="KW-0285">Flavoprotein</keyword>
<feature type="binding site" evidence="9">
    <location>
        <begin position="250"/>
        <end position="254"/>
    </location>
    <ligand>
        <name>FAD</name>
        <dbReference type="ChEBI" id="CHEBI:57692"/>
    </ligand>
</feature>
<evidence type="ECO:0000256" key="6">
    <source>
        <dbReference type="ARBA" id="ARBA00025649"/>
    </source>
</evidence>
<evidence type="ECO:0000313" key="12">
    <source>
        <dbReference type="Proteomes" id="UP000319619"/>
    </source>
</evidence>
<comment type="similarity">
    <text evidence="1">Belongs to the ETF alpha-subunit/FixB family.</text>
</comment>
<evidence type="ECO:0000256" key="3">
    <source>
        <dbReference type="ARBA" id="ARBA00022630"/>
    </source>
</evidence>
<dbReference type="SMART" id="SM00893">
    <property type="entry name" value="ETF"/>
    <property type="match status" value="1"/>
</dbReference>
<reference evidence="11 12" key="1">
    <citation type="submission" date="2017-06" db="EMBL/GenBank/DDBJ databases">
        <title>Novel microbial phyla capable of carbon fixation and sulfur reduction in deep-sea sediments.</title>
        <authorList>
            <person name="Huang J."/>
            <person name="Baker B."/>
            <person name="Wang Y."/>
        </authorList>
    </citation>
    <scope>NUCLEOTIDE SEQUENCE [LARGE SCALE GENOMIC DNA]</scope>
    <source>
        <strain evidence="11">B3_LCP</strain>
    </source>
</reference>
<proteinExistence type="inferred from homology"/>
<feature type="binding site" evidence="9">
    <location>
        <position position="211"/>
    </location>
    <ligand>
        <name>FAD</name>
        <dbReference type="ChEBI" id="CHEBI:57692"/>
    </ligand>
</feature>
<dbReference type="GO" id="GO:0033539">
    <property type="term" value="P:fatty acid beta-oxidation using acyl-CoA dehydrogenase"/>
    <property type="evidence" value="ECO:0007669"/>
    <property type="project" value="TreeGrafter"/>
</dbReference>
<comment type="function">
    <text evidence="6">The electron transfer flavoprotein serves as a specific electron acceptor for other dehydrogenases. It transfers the electrons to the main respiratory chain via ETF-ubiquinone oxidoreductase (ETF dehydrogenase).</text>
</comment>
<dbReference type="SUPFAM" id="SSF52402">
    <property type="entry name" value="Adenine nucleotide alpha hydrolases-like"/>
    <property type="match status" value="1"/>
</dbReference>
<dbReference type="CDD" id="cd01715">
    <property type="entry name" value="ETF_alpha"/>
    <property type="match status" value="1"/>
</dbReference>
<name>A0A532UW64_UNCL8</name>
<dbReference type="PIRSF" id="PIRSF000089">
    <property type="entry name" value="Electra_flavoP_a"/>
    <property type="match status" value="1"/>
</dbReference>
<dbReference type="GO" id="GO:0050660">
    <property type="term" value="F:flavin adenine dinucleotide binding"/>
    <property type="evidence" value="ECO:0007669"/>
    <property type="project" value="InterPro"/>
</dbReference>
<dbReference type="SUPFAM" id="SSF52467">
    <property type="entry name" value="DHS-like NAD/FAD-binding domain"/>
    <property type="match status" value="1"/>
</dbReference>
<dbReference type="PROSITE" id="PS00696">
    <property type="entry name" value="ETF_ALPHA"/>
    <property type="match status" value="1"/>
</dbReference>
<dbReference type="InterPro" id="IPR018206">
    <property type="entry name" value="ETF_asu_C_CS"/>
</dbReference>
<dbReference type="FunFam" id="3.40.50.1220:FF:000001">
    <property type="entry name" value="Electron transfer flavoprotein, alpha subunit"/>
    <property type="match status" value="1"/>
</dbReference>
<organism evidence="11 12">
    <name type="scientific">candidate division LCP-89 bacterium B3_LCP</name>
    <dbReference type="NCBI Taxonomy" id="2012998"/>
    <lineage>
        <taxon>Bacteria</taxon>
        <taxon>Pseudomonadati</taxon>
        <taxon>Bacteria division LCP-89</taxon>
    </lineage>
</organism>
<evidence type="ECO:0000256" key="4">
    <source>
        <dbReference type="ARBA" id="ARBA00022827"/>
    </source>
</evidence>
<dbReference type="Pfam" id="PF00766">
    <property type="entry name" value="ETF_alpha"/>
    <property type="match status" value="1"/>
</dbReference>
<protein>
    <recommendedName>
        <fullName evidence="7">Electron transfer flavoprotein subunit alpha</fullName>
    </recommendedName>
    <alternativeName>
        <fullName evidence="8">Electron transfer flavoprotein large subunit</fullName>
    </alternativeName>
</protein>